<evidence type="ECO:0000259" key="6">
    <source>
        <dbReference type="Pfam" id="PF26387"/>
    </source>
</evidence>
<evidence type="ECO:0000259" key="2">
    <source>
        <dbReference type="Pfam" id="PF19557"/>
    </source>
</evidence>
<dbReference type="InterPro" id="IPR058573">
    <property type="entry name" value="DUF6079_5th"/>
</dbReference>
<dbReference type="Pfam" id="PF26387">
    <property type="entry name" value="DUF6079_5th"/>
    <property type="match status" value="1"/>
</dbReference>
<feature type="domain" description="DUF6079" evidence="5">
    <location>
        <begin position="693"/>
        <end position="825"/>
    </location>
</feature>
<evidence type="ECO:0000256" key="1">
    <source>
        <dbReference type="SAM" id="Coils"/>
    </source>
</evidence>
<reference evidence="7 8" key="1">
    <citation type="submission" date="2019-09" db="EMBL/GenBank/DDBJ databases">
        <title>Genome sequence of Adhaeribacter sp. M2.</title>
        <authorList>
            <person name="Srinivasan S."/>
        </authorList>
    </citation>
    <scope>NUCLEOTIDE SEQUENCE [LARGE SCALE GENOMIC DNA]</scope>
    <source>
        <strain evidence="7 8">M2</strain>
    </source>
</reference>
<evidence type="ECO:0000259" key="4">
    <source>
        <dbReference type="Pfam" id="PF26384"/>
    </source>
</evidence>
<feature type="domain" description="DUF6079" evidence="3">
    <location>
        <begin position="263"/>
        <end position="466"/>
    </location>
</feature>
<keyword evidence="1" id="KW-0175">Coiled coil</keyword>
<dbReference type="Pfam" id="PF26385">
    <property type="entry name" value="DUF6079_4th"/>
    <property type="match status" value="1"/>
</dbReference>
<dbReference type="EMBL" id="VTWT01000006">
    <property type="protein sequence ID" value="KAA9332669.1"/>
    <property type="molecule type" value="Genomic_DNA"/>
</dbReference>
<dbReference type="Gene3D" id="3.40.50.300">
    <property type="entry name" value="P-loop containing nucleotide triphosphate hydrolases"/>
    <property type="match status" value="1"/>
</dbReference>
<dbReference type="InterPro" id="IPR027417">
    <property type="entry name" value="P-loop_NTPase"/>
</dbReference>
<dbReference type="InterPro" id="IPR058571">
    <property type="entry name" value="DUF6079_3rd"/>
</dbReference>
<evidence type="ECO:0000259" key="5">
    <source>
        <dbReference type="Pfam" id="PF26385"/>
    </source>
</evidence>
<accession>A0A5N1IW50</accession>
<evidence type="ECO:0000259" key="3">
    <source>
        <dbReference type="Pfam" id="PF26383"/>
    </source>
</evidence>
<feature type="domain" description="DUF6079" evidence="2">
    <location>
        <begin position="21"/>
        <end position="246"/>
    </location>
</feature>
<dbReference type="InterPro" id="IPR058569">
    <property type="entry name" value="DUF6079_2nd"/>
</dbReference>
<keyword evidence="8" id="KW-1185">Reference proteome</keyword>
<comment type="caution">
    <text evidence="7">The sequence shown here is derived from an EMBL/GenBank/DDBJ whole genome shotgun (WGS) entry which is preliminary data.</text>
</comment>
<dbReference type="Pfam" id="PF26384">
    <property type="entry name" value="DUF6079_3rd"/>
    <property type="match status" value="1"/>
</dbReference>
<feature type="coiled-coil region" evidence="1">
    <location>
        <begin position="1159"/>
        <end position="1186"/>
    </location>
</feature>
<evidence type="ECO:0008006" key="9">
    <source>
        <dbReference type="Google" id="ProtNLM"/>
    </source>
</evidence>
<dbReference type="InterPro" id="IPR058572">
    <property type="entry name" value="DUF6079_4th"/>
</dbReference>
<evidence type="ECO:0000313" key="8">
    <source>
        <dbReference type="Proteomes" id="UP000326570"/>
    </source>
</evidence>
<feature type="domain" description="DUF6079" evidence="4">
    <location>
        <begin position="487"/>
        <end position="672"/>
    </location>
</feature>
<sequence length="1221" mass="140002">MQYKELIQFEPITSVVKLVKADEKSVAENLVKTFVFSQKMQEDLQEVILKNLTPEQSHETKGIQIVGSYGTGKSHLMSLVSAIAENADLVGLIQNEELKKDFSPIAGKYKVLRFEIGTDKPLKDIVFAQIERYLDKQGMAFSFDEDSLYSWKELIERMMAEFEAKFPDKYFLIVIDELLEYLKGRKPSELNNDLMLLRQLGEACDNSRFKLMFGVQELLYRSPEFQFQADMLNKIEDRYSDLIITKEDVSYVVKERLLKKDIHQKAKIREHLLKFAHLFEAINTNLNEFIDLFPIHPNYVSYFEKIKHGKSQREILKVLSVKFGDMLEEHVPTDNPGLITYDTYWEDLAKNPAMLTIPDIRIVRDKVEVISTRINEHFVGARANRKGIAESIAHSLAIRILCDDLDKRNGANAHSLKEDLCLTIPGIEEAEFLLATIESTAKQLVSATSGQYVDIDNISSDFYIRTEGGVNIPQLIRDYADEVIKKDPDQADQYYFDFLQFILEIQQDSYRTGFKIWQHSLEWIDKKSFRLGYIFFGNPNERSTTEPIQQYYIFFSPLFNQIDRNDGADEVYFDVAGLSDEFKDTICLYGAAKAKHGSAPTNQKQLFSSQIEEYQKKAIALFDKEYADKTRVIHNGESKPLKSFHLPGEGSTKEMVFRGVAAKVLNKTFNDKFPDYPAFTDLLQPLSKDNFDGRINAALKKITSPGQSNRDGEAILSGLGLWSGQTIAVQNSKYADSILKKLKEAGESAVLNRADILYPHYATANLWYSIDFNIDYQLEFIVLAVLAYKGDIEISWTGNKTISATNIESILTLNNVDYFTFQHIKTPQGIPVKNLKALFASLDLPDFTSELEKPDTISKIITQAKTKAETVVRTRATIVQGLKCRNVNLLSEEESQRMKNDLEGLAAMLDTIQSYNTYGKLKAFKLSEEQLINTFQAYAYCNRVDKLKNKAEKFEKLVGYLHTAQSYVVQEEKPLFEDIKAAIEKLPTVLSSDQDAEIKQYEALLNSLIDRYAEYYLSQYTKCRLSKSDALAKDRILTSENKRICDIIKESDFITTTEYQNWINSITSLREADISLTKSKVKEEPYHDFNPREYYGKVTFSINQLEEQLNGILEKWTTAMRSVFKDPTVQENMEILKVDDRSIVEDFRTEKIDLTPENAVRLRNLITQLTQDIDKVEITIDSLRIQLNKPLTPTEAIETLTAYIDTLCAGKERNKVRLILK</sequence>
<protein>
    <recommendedName>
        <fullName evidence="9">ATP-binding protein</fullName>
    </recommendedName>
</protein>
<proteinExistence type="predicted"/>
<evidence type="ECO:0000313" key="7">
    <source>
        <dbReference type="EMBL" id="KAA9332669.1"/>
    </source>
</evidence>
<name>A0A5N1IW50_9BACT</name>
<dbReference type="Pfam" id="PF26383">
    <property type="entry name" value="DUF6079_2nd"/>
    <property type="match status" value="1"/>
</dbReference>
<dbReference type="Proteomes" id="UP000326570">
    <property type="component" value="Unassembled WGS sequence"/>
</dbReference>
<gene>
    <name evidence="7" type="ORF">F0P94_11720</name>
</gene>
<feature type="domain" description="DUF6079" evidence="6">
    <location>
        <begin position="831"/>
        <end position="1020"/>
    </location>
</feature>
<organism evidence="7 8">
    <name type="scientific">Adhaeribacter soli</name>
    <dbReference type="NCBI Taxonomy" id="2607655"/>
    <lineage>
        <taxon>Bacteria</taxon>
        <taxon>Pseudomonadati</taxon>
        <taxon>Bacteroidota</taxon>
        <taxon>Cytophagia</taxon>
        <taxon>Cytophagales</taxon>
        <taxon>Hymenobacteraceae</taxon>
        <taxon>Adhaeribacter</taxon>
    </lineage>
</organism>
<dbReference type="InterPro" id="IPR045725">
    <property type="entry name" value="DUF6079_N"/>
</dbReference>
<dbReference type="AlphaFoldDB" id="A0A5N1IW50"/>
<dbReference type="RefSeq" id="WP_150904082.1">
    <property type="nucleotide sequence ID" value="NZ_VTWT01000006.1"/>
</dbReference>
<dbReference type="Pfam" id="PF19557">
    <property type="entry name" value="DUF6079_1st"/>
    <property type="match status" value="1"/>
</dbReference>